<name>A0A919DF83_9ACTN</name>
<proteinExistence type="predicted"/>
<keyword evidence="4" id="KW-0472">Membrane</keyword>
<feature type="compositionally biased region" description="Low complexity" evidence="3">
    <location>
        <begin position="89"/>
        <end position="115"/>
    </location>
</feature>
<evidence type="ECO:0000313" key="6">
    <source>
        <dbReference type="Proteomes" id="UP000608024"/>
    </source>
</evidence>
<feature type="compositionally biased region" description="Low complexity" evidence="3">
    <location>
        <begin position="147"/>
        <end position="162"/>
    </location>
</feature>
<keyword evidence="2" id="KW-0804">Transcription</keyword>
<feature type="region of interest" description="Disordered" evidence="3">
    <location>
        <begin position="89"/>
        <end position="199"/>
    </location>
</feature>
<feature type="region of interest" description="Disordered" evidence="3">
    <location>
        <begin position="1"/>
        <end position="29"/>
    </location>
</feature>
<comment type="caution">
    <text evidence="5">The sequence shown here is derived from an EMBL/GenBank/DDBJ whole genome shotgun (WGS) entry which is preliminary data.</text>
</comment>
<accession>A0A919DF83</accession>
<dbReference type="Gene3D" id="1.10.10.1320">
    <property type="entry name" value="Anti-sigma factor, zinc-finger domain"/>
    <property type="match status" value="1"/>
</dbReference>
<keyword evidence="1" id="KW-0805">Transcription regulation</keyword>
<feature type="transmembrane region" description="Helical" evidence="4">
    <location>
        <begin position="203"/>
        <end position="224"/>
    </location>
</feature>
<evidence type="ECO:0000256" key="4">
    <source>
        <dbReference type="SAM" id="Phobius"/>
    </source>
</evidence>
<evidence type="ECO:0000256" key="1">
    <source>
        <dbReference type="ARBA" id="ARBA00023015"/>
    </source>
</evidence>
<evidence type="ECO:0000256" key="3">
    <source>
        <dbReference type="SAM" id="MobiDB-lite"/>
    </source>
</evidence>
<protein>
    <recommendedName>
        <fullName evidence="7">Zinc-finger domain-containing protein</fullName>
    </recommendedName>
</protein>
<keyword evidence="4" id="KW-0812">Transmembrane</keyword>
<evidence type="ECO:0000313" key="5">
    <source>
        <dbReference type="EMBL" id="GHE42361.1"/>
    </source>
</evidence>
<keyword evidence="6" id="KW-1185">Reference proteome</keyword>
<keyword evidence="4" id="KW-1133">Transmembrane helix</keyword>
<dbReference type="EMBL" id="BNBT01000008">
    <property type="protein sequence ID" value="GHE42361.1"/>
    <property type="molecule type" value="Genomic_DNA"/>
</dbReference>
<dbReference type="InterPro" id="IPR041916">
    <property type="entry name" value="Anti_sigma_zinc_sf"/>
</dbReference>
<dbReference type="Proteomes" id="UP000608024">
    <property type="component" value="Unassembled WGS sequence"/>
</dbReference>
<evidence type="ECO:0008006" key="7">
    <source>
        <dbReference type="Google" id="ProtNLM"/>
    </source>
</evidence>
<feature type="region of interest" description="Disordered" evidence="3">
    <location>
        <begin position="223"/>
        <end position="289"/>
    </location>
</feature>
<feature type="compositionally biased region" description="Low complexity" evidence="3">
    <location>
        <begin position="125"/>
        <end position="138"/>
    </location>
</feature>
<gene>
    <name evidence="5" type="ORF">GCM10018785_09990</name>
</gene>
<feature type="compositionally biased region" description="Low complexity" evidence="3">
    <location>
        <begin position="175"/>
        <end position="188"/>
    </location>
</feature>
<dbReference type="RefSeq" id="WP_190134585.1">
    <property type="nucleotide sequence ID" value="NZ_BNBT01000008.1"/>
</dbReference>
<dbReference type="AlphaFoldDB" id="A0A919DF83"/>
<reference evidence="5" key="2">
    <citation type="submission" date="2020-09" db="EMBL/GenBank/DDBJ databases">
        <authorList>
            <person name="Sun Q."/>
            <person name="Ohkuma M."/>
        </authorList>
    </citation>
    <scope>NUCLEOTIDE SEQUENCE</scope>
    <source>
        <strain evidence="5">JCM 4784</strain>
    </source>
</reference>
<organism evidence="5 6">
    <name type="scientific">Streptomyces longispororuber</name>
    <dbReference type="NCBI Taxonomy" id="68230"/>
    <lineage>
        <taxon>Bacteria</taxon>
        <taxon>Bacillati</taxon>
        <taxon>Actinomycetota</taxon>
        <taxon>Actinomycetes</taxon>
        <taxon>Kitasatosporales</taxon>
        <taxon>Streptomycetaceae</taxon>
        <taxon>Streptomyces</taxon>
    </lineage>
</organism>
<sequence>MTTTTDSAGHPDVSEISDLTEGLLSPSRTHDVRRHLDDCALCTDVYDSLEEIRGMLGTLPGVPRMPADVAERIDAALAAEALLDATATDGAGTPARGAETAEAVSQAAASESVVDVSRETSTAGASTPDSDSTVSDPVPDTPDDASDASGASGASGPSATSGKPVASVGATPGSGAPRPAGHARAATGPGRGGRLRGRRRRTAVLGAVVGAAALSLGTLLIQPWDTGSKGTTAGRSEGAHTFSEDKLEDRVSKLLAKEPSITGVGTPGPKSSVGSQSSPNGPKKGSTMQDEYVQVPACVERGLDGRTPLAADKGTYKGKSAYLVVVPHDSDGAKVSAYIVDASCVNASSSPDATGKVLLTESYARN</sequence>
<feature type="compositionally biased region" description="Basic and acidic residues" evidence="3">
    <location>
        <begin position="242"/>
        <end position="256"/>
    </location>
</feature>
<evidence type="ECO:0000256" key="2">
    <source>
        <dbReference type="ARBA" id="ARBA00023163"/>
    </source>
</evidence>
<reference evidence="5" key="1">
    <citation type="journal article" date="2014" name="Int. J. Syst. Evol. Microbiol.">
        <title>Complete genome sequence of Corynebacterium casei LMG S-19264T (=DSM 44701T), isolated from a smear-ripened cheese.</title>
        <authorList>
            <consortium name="US DOE Joint Genome Institute (JGI-PGF)"/>
            <person name="Walter F."/>
            <person name="Albersmeier A."/>
            <person name="Kalinowski J."/>
            <person name="Ruckert C."/>
        </authorList>
    </citation>
    <scope>NUCLEOTIDE SEQUENCE</scope>
    <source>
        <strain evidence="5">JCM 4784</strain>
    </source>
</reference>